<evidence type="ECO:0000259" key="12">
    <source>
        <dbReference type="Pfam" id="PF00852"/>
    </source>
</evidence>
<dbReference type="SUPFAM" id="SSF53756">
    <property type="entry name" value="UDP-Glycosyltransferase/glycogen phosphorylase"/>
    <property type="match status" value="1"/>
</dbReference>
<keyword evidence="9 11" id="KW-0472">Membrane</keyword>
<dbReference type="Gene3D" id="3.40.50.11660">
    <property type="entry name" value="Glycosyl transferase family 10, C-terminal domain"/>
    <property type="match status" value="1"/>
</dbReference>
<dbReference type="InterPro" id="IPR001503">
    <property type="entry name" value="Glyco_trans_10"/>
</dbReference>
<evidence type="ECO:0000256" key="5">
    <source>
        <dbReference type="ARBA" id="ARBA00022679"/>
    </source>
</evidence>
<evidence type="ECO:0000256" key="4">
    <source>
        <dbReference type="ARBA" id="ARBA00022676"/>
    </source>
</evidence>
<organism evidence="14 15">
    <name type="scientific">Bombyx mandarina</name>
    <name type="common">Wild silk moth</name>
    <name type="synonym">Wild silkworm</name>
    <dbReference type="NCBI Taxonomy" id="7092"/>
    <lineage>
        <taxon>Eukaryota</taxon>
        <taxon>Metazoa</taxon>
        <taxon>Ecdysozoa</taxon>
        <taxon>Arthropoda</taxon>
        <taxon>Hexapoda</taxon>
        <taxon>Insecta</taxon>
        <taxon>Pterygota</taxon>
        <taxon>Neoptera</taxon>
        <taxon>Endopterygota</taxon>
        <taxon>Lepidoptera</taxon>
        <taxon>Glossata</taxon>
        <taxon>Ditrysia</taxon>
        <taxon>Bombycoidea</taxon>
        <taxon>Bombycidae</taxon>
        <taxon>Bombycinae</taxon>
        <taxon>Bombyx</taxon>
    </lineage>
</organism>
<keyword evidence="10" id="KW-0325">Glycoprotein</keyword>
<evidence type="ECO:0000256" key="3">
    <source>
        <dbReference type="ARBA" id="ARBA00008919"/>
    </source>
</evidence>
<evidence type="ECO:0000313" key="15">
    <source>
        <dbReference type="RefSeq" id="XP_028026957.1"/>
    </source>
</evidence>
<keyword evidence="8 11" id="KW-1133">Transmembrane helix</keyword>
<evidence type="ECO:0000256" key="1">
    <source>
        <dbReference type="ARBA" id="ARBA00004447"/>
    </source>
</evidence>
<keyword evidence="6 11" id="KW-0812">Transmembrane</keyword>
<dbReference type="AlphaFoldDB" id="A0A6J2JCY3"/>
<keyword evidence="5 11" id="KW-0808">Transferase</keyword>
<evidence type="ECO:0000313" key="14">
    <source>
        <dbReference type="Proteomes" id="UP000504629"/>
    </source>
</evidence>
<keyword evidence="4 11" id="KW-0328">Glycosyltransferase</keyword>
<dbReference type="GeneID" id="114240580"/>
<dbReference type="Pfam" id="PF17039">
    <property type="entry name" value="Glyco_tran_10_N"/>
    <property type="match status" value="1"/>
</dbReference>
<evidence type="ECO:0000256" key="2">
    <source>
        <dbReference type="ARBA" id="ARBA00004922"/>
    </source>
</evidence>
<feature type="transmembrane region" description="Helical" evidence="11">
    <location>
        <begin position="20"/>
        <end position="39"/>
    </location>
</feature>
<dbReference type="UniPathway" id="UPA00378"/>
<dbReference type="PANTHER" id="PTHR11929">
    <property type="entry name" value="ALPHA- 1,3 -FUCOSYLTRANSFERASE"/>
    <property type="match status" value="1"/>
</dbReference>
<sequence>MFYVMTVMFCGCKKLLKITLWNLFWIVSFLTLATIYWNYNENYSEVVNASENPLIIWWTDGFPGSAETKYCSNNIKCDVFTIGNQTKLHNVAAYLFYGSSINFDNLPLPRRPKDLIWGLYHEESPRNTEELLSENVLQLFNFSATYSRYSDVHFPLQYLNSFEDITDTTYFVKTKDKDELLNEIAPIMYLQSDCETSTERDLYVQELMKFIKIDSYGACLNNKHLPSKFKRDYLNNLNEELFLKFIARYKFVISIENGVCEDYITEKFWRAIKVGSVPIYFGSPSIRDWLPNNKSAVLLEDYPSPKLMSEHLYKLLKNNNLYEEYLEHKIMQKISNRKLVEEFRSNPTQIDTLKTTNKFECLICENIHDKINGKSAVNVVTKKHYNCPKPISALTLKVNPNNNWVFSRDFAIEKANNIYNKIMNEH</sequence>
<keyword evidence="11" id="KW-0333">Golgi apparatus</keyword>
<evidence type="ECO:0000256" key="6">
    <source>
        <dbReference type="ARBA" id="ARBA00022692"/>
    </source>
</evidence>
<evidence type="ECO:0000259" key="13">
    <source>
        <dbReference type="Pfam" id="PF17039"/>
    </source>
</evidence>
<dbReference type="InterPro" id="IPR055270">
    <property type="entry name" value="Glyco_tran_10_C"/>
</dbReference>
<dbReference type="InterPro" id="IPR038577">
    <property type="entry name" value="GT10-like_C_sf"/>
</dbReference>
<comment type="subcellular location">
    <subcellularLocation>
        <location evidence="1 11">Golgi apparatus</location>
        <location evidence="1 11">Golgi stack membrane</location>
        <topology evidence="1 11">Single-pass type II membrane protein</topology>
    </subcellularLocation>
</comment>
<dbReference type="RefSeq" id="XP_028026957.1">
    <property type="nucleotide sequence ID" value="XM_028171156.1"/>
</dbReference>
<dbReference type="GO" id="GO:0032580">
    <property type="term" value="C:Golgi cisterna membrane"/>
    <property type="evidence" value="ECO:0007669"/>
    <property type="project" value="UniProtKB-SubCell"/>
</dbReference>
<feature type="domain" description="Fucosyltransferase N-terminal" evidence="13">
    <location>
        <begin position="51"/>
        <end position="155"/>
    </location>
</feature>
<dbReference type="OrthoDB" id="9993460at2759"/>
<reference evidence="15" key="1">
    <citation type="submission" date="2025-08" db="UniProtKB">
        <authorList>
            <consortium name="RefSeq"/>
        </authorList>
    </citation>
    <scope>IDENTIFICATION</scope>
    <source>
        <tissue evidence="15">Silk gland</tissue>
    </source>
</reference>
<evidence type="ECO:0000256" key="7">
    <source>
        <dbReference type="ARBA" id="ARBA00022968"/>
    </source>
</evidence>
<evidence type="ECO:0000256" key="11">
    <source>
        <dbReference type="RuleBase" id="RU003832"/>
    </source>
</evidence>
<dbReference type="EC" id="2.4.1.-" evidence="11"/>
<dbReference type="Pfam" id="PF00852">
    <property type="entry name" value="Glyco_transf_10"/>
    <property type="match status" value="1"/>
</dbReference>
<accession>A0A6J2JCY3</accession>
<dbReference type="PANTHER" id="PTHR11929:SF194">
    <property type="entry name" value="ALPHA-(1,3)-FUCOSYLTRANSFERASE 10"/>
    <property type="match status" value="1"/>
</dbReference>
<comment type="similarity">
    <text evidence="3 11">Belongs to the glycosyltransferase 10 family.</text>
</comment>
<protein>
    <recommendedName>
        <fullName evidence="11">Fucosyltransferase</fullName>
        <ecNumber evidence="11">2.4.1.-</ecNumber>
    </recommendedName>
</protein>
<gene>
    <name evidence="15" type="primary">LOC114240580</name>
</gene>
<dbReference type="GO" id="GO:0046920">
    <property type="term" value="F:alpha-(1-&gt;3)-fucosyltransferase activity"/>
    <property type="evidence" value="ECO:0007669"/>
    <property type="project" value="TreeGrafter"/>
</dbReference>
<comment type="pathway">
    <text evidence="2">Protein modification; protein glycosylation.</text>
</comment>
<dbReference type="Proteomes" id="UP000504629">
    <property type="component" value="Unplaced"/>
</dbReference>
<evidence type="ECO:0000256" key="10">
    <source>
        <dbReference type="ARBA" id="ARBA00023180"/>
    </source>
</evidence>
<dbReference type="KEGG" id="bman:114240580"/>
<evidence type="ECO:0000256" key="8">
    <source>
        <dbReference type="ARBA" id="ARBA00022989"/>
    </source>
</evidence>
<keyword evidence="14" id="KW-1185">Reference proteome</keyword>
<name>A0A6J2JCY3_BOMMA</name>
<keyword evidence="7" id="KW-0735">Signal-anchor</keyword>
<proteinExistence type="inferred from homology"/>
<feature type="domain" description="Fucosyltransferase C-terminal" evidence="12">
    <location>
        <begin position="187"/>
        <end position="378"/>
    </location>
</feature>
<dbReference type="FunFam" id="3.40.50.11660:FF:000002">
    <property type="entry name" value="Alpha-(1,3)-fucosyltransferase"/>
    <property type="match status" value="1"/>
</dbReference>
<dbReference type="CTD" id="34260"/>
<evidence type="ECO:0000256" key="9">
    <source>
        <dbReference type="ARBA" id="ARBA00023136"/>
    </source>
</evidence>
<dbReference type="InterPro" id="IPR031481">
    <property type="entry name" value="Glyco_tran_10_N"/>
</dbReference>